<evidence type="ECO:0000256" key="2">
    <source>
        <dbReference type="ARBA" id="ARBA00022801"/>
    </source>
</evidence>
<protein>
    <recommendedName>
        <fullName evidence="7">SMP-30/Gluconolactonase/LRE-like region domain-containing protein</fullName>
    </recommendedName>
</protein>
<dbReference type="Proteomes" id="UP000246077">
    <property type="component" value="Unassembled WGS sequence"/>
</dbReference>
<dbReference type="InterPro" id="IPR011042">
    <property type="entry name" value="6-blade_b-propeller_TolB-like"/>
</dbReference>
<dbReference type="RefSeq" id="WP_109920423.1">
    <property type="nucleotide sequence ID" value="NZ_QGLF01000002.1"/>
</dbReference>
<dbReference type="InterPro" id="IPR051288">
    <property type="entry name" value="Serum_paraoxonase/arylesterase"/>
</dbReference>
<dbReference type="PANTHER" id="PTHR11799:SF12">
    <property type="entry name" value="PARAOXONASE-RELATED"/>
    <property type="match status" value="1"/>
</dbReference>
<keyword evidence="3" id="KW-1015">Disulfide bond</keyword>
<name>A0A317E3T6_9PROT</name>
<evidence type="ECO:0008006" key="7">
    <source>
        <dbReference type="Google" id="ProtNLM"/>
    </source>
</evidence>
<dbReference type="AlphaFoldDB" id="A0A317E3T6"/>
<evidence type="ECO:0000256" key="4">
    <source>
        <dbReference type="ARBA" id="ARBA00023180"/>
    </source>
</evidence>
<dbReference type="PANTHER" id="PTHR11799">
    <property type="entry name" value="PARAOXONASE"/>
    <property type="match status" value="1"/>
</dbReference>
<dbReference type="PROSITE" id="PS51257">
    <property type="entry name" value="PROKAR_LIPOPROTEIN"/>
    <property type="match status" value="1"/>
</dbReference>
<evidence type="ECO:0000313" key="6">
    <source>
        <dbReference type="Proteomes" id="UP000246077"/>
    </source>
</evidence>
<keyword evidence="6" id="KW-1185">Reference proteome</keyword>
<gene>
    <name evidence="5" type="ORF">DKG75_07250</name>
</gene>
<dbReference type="EMBL" id="QGLF01000002">
    <property type="protein sequence ID" value="PWR21778.1"/>
    <property type="molecule type" value="Genomic_DNA"/>
</dbReference>
<keyword evidence="2" id="KW-0378">Hydrolase</keyword>
<comment type="similarity">
    <text evidence="1">Belongs to the paraoxonase family.</text>
</comment>
<dbReference type="Pfam" id="PF01731">
    <property type="entry name" value="Arylesterase"/>
    <property type="match status" value="1"/>
</dbReference>
<evidence type="ECO:0000256" key="3">
    <source>
        <dbReference type="ARBA" id="ARBA00023157"/>
    </source>
</evidence>
<dbReference type="Gene3D" id="2.120.10.30">
    <property type="entry name" value="TolB, C-terminal domain"/>
    <property type="match status" value="1"/>
</dbReference>
<dbReference type="OrthoDB" id="145213at2"/>
<accession>A0A317E3T6</accession>
<evidence type="ECO:0000313" key="5">
    <source>
        <dbReference type="EMBL" id="PWR21778.1"/>
    </source>
</evidence>
<sequence length="361" mass="37760">MAHWGKRLVITGAVVFVACAGAVGAAMYSANQFRSVEAAGNVACAAVTGVVGAEDIVVDLGRNRAFVSIDDRRAAMAGRPVRGRIAMIDLAAPSLAPVDITPAQPETFHPHGISLWTDPATGERSLFVVNHIQGGLNEIGISRVEIFGIAEDGRLTPRGGVIGAEMNSPNDVLAVGPNQFYASNDHGSTTGLGILLENYLQLPRATVVYYDGKGFTRVADGIRFANGLGLSPDGRQFYVAETTGFAVRTYDRNPDSGRLTLRASTPVDNGVDNIDMAPDGSLWIAGHPRLLDFVAHAGDAAKPAPSEVVRLSPGPGGLAVETVMTDPGQLISAASVAAYAGPGRFLVGAVFDEKLLDCRVK</sequence>
<keyword evidence="4" id="KW-0325">Glycoprotein</keyword>
<evidence type="ECO:0000256" key="1">
    <source>
        <dbReference type="ARBA" id="ARBA00008595"/>
    </source>
</evidence>
<reference evidence="6" key="1">
    <citation type="submission" date="2018-05" db="EMBL/GenBank/DDBJ databases">
        <title>Zavarzinia sp. HR-AS.</title>
        <authorList>
            <person name="Lee Y."/>
            <person name="Jeon C.O."/>
        </authorList>
    </citation>
    <scope>NUCLEOTIDE SEQUENCE [LARGE SCALE GENOMIC DNA]</scope>
    <source>
        <strain evidence="6">DSM 1231</strain>
    </source>
</reference>
<dbReference type="PRINTS" id="PR01785">
    <property type="entry name" value="PARAOXONASE"/>
</dbReference>
<organism evidence="5 6">
    <name type="scientific">Zavarzinia compransoris</name>
    <dbReference type="NCBI Taxonomy" id="1264899"/>
    <lineage>
        <taxon>Bacteria</taxon>
        <taxon>Pseudomonadati</taxon>
        <taxon>Pseudomonadota</taxon>
        <taxon>Alphaproteobacteria</taxon>
        <taxon>Rhodospirillales</taxon>
        <taxon>Zavarziniaceae</taxon>
        <taxon>Zavarzinia</taxon>
    </lineage>
</organism>
<dbReference type="InterPro" id="IPR002640">
    <property type="entry name" value="Arylesterase"/>
</dbReference>
<dbReference type="GO" id="GO:0004064">
    <property type="term" value="F:arylesterase activity"/>
    <property type="evidence" value="ECO:0007669"/>
    <property type="project" value="InterPro"/>
</dbReference>
<proteinExistence type="inferred from homology"/>
<dbReference type="SUPFAM" id="SSF63829">
    <property type="entry name" value="Calcium-dependent phosphotriesterase"/>
    <property type="match status" value="1"/>
</dbReference>
<comment type="caution">
    <text evidence="5">The sequence shown here is derived from an EMBL/GenBank/DDBJ whole genome shotgun (WGS) entry which is preliminary data.</text>
</comment>